<dbReference type="EMBL" id="CAAALY010112919">
    <property type="protein sequence ID" value="VEL30523.1"/>
    <property type="molecule type" value="Genomic_DNA"/>
</dbReference>
<comment type="caution">
    <text evidence="3">The sequence shown here is derived from an EMBL/GenBank/DDBJ whole genome shotgun (WGS) entry which is preliminary data.</text>
</comment>
<dbReference type="SUPFAM" id="SSF46458">
    <property type="entry name" value="Globin-like"/>
    <property type="match status" value="1"/>
</dbReference>
<evidence type="ECO:0000313" key="3">
    <source>
        <dbReference type="EMBL" id="VEL30523.1"/>
    </source>
</evidence>
<keyword evidence="1" id="KW-0479">Metal-binding</keyword>
<feature type="domain" description="Globin" evidence="2">
    <location>
        <begin position="2"/>
        <end position="55"/>
    </location>
</feature>
<evidence type="ECO:0000313" key="4">
    <source>
        <dbReference type="Proteomes" id="UP000784294"/>
    </source>
</evidence>
<name>A0A448X814_9PLAT</name>
<evidence type="ECO:0000256" key="1">
    <source>
        <dbReference type="RuleBase" id="RU000356"/>
    </source>
</evidence>
<gene>
    <name evidence="3" type="ORF">PXEA_LOCUS23963</name>
</gene>
<dbReference type="OrthoDB" id="436496at2759"/>
<dbReference type="GO" id="GO:0020037">
    <property type="term" value="F:heme binding"/>
    <property type="evidence" value="ECO:0007669"/>
    <property type="project" value="InterPro"/>
</dbReference>
<dbReference type="GO" id="GO:0005344">
    <property type="term" value="F:oxygen carrier activity"/>
    <property type="evidence" value="ECO:0007669"/>
    <property type="project" value="UniProtKB-KW"/>
</dbReference>
<keyword evidence="1" id="KW-0408">Iron</keyword>
<dbReference type="Pfam" id="PF00042">
    <property type="entry name" value="Globin"/>
    <property type="match status" value="1"/>
</dbReference>
<dbReference type="InterPro" id="IPR012292">
    <property type="entry name" value="Globin/Proto"/>
</dbReference>
<comment type="similarity">
    <text evidence="1">Belongs to the globin family.</text>
</comment>
<keyword evidence="4" id="KW-1185">Reference proteome</keyword>
<dbReference type="InterPro" id="IPR009050">
    <property type="entry name" value="Globin-like_sf"/>
</dbReference>
<keyword evidence="1" id="KW-0349">Heme</keyword>
<proteinExistence type="inferred from homology"/>
<dbReference type="Gene3D" id="1.10.490.10">
    <property type="entry name" value="Globins"/>
    <property type="match status" value="1"/>
</dbReference>
<protein>
    <recommendedName>
        <fullName evidence="2">Globin domain-containing protein</fullName>
    </recommendedName>
</protein>
<sequence length="97" mass="11115">MRNDPRLQAHGLRVLQVVDKLISRIDRTDIIEPFLLMLGGRHIKYKATPLLVPVGDFDYHHAHLKILFAFLPSRQKLSRADDKIAAQCAHKLHEASQ</sequence>
<reference evidence="3" key="1">
    <citation type="submission" date="2018-11" db="EMBL/GenBank/DDBJ databases">
        <authorList>
            <consortium name="Pathogen Informatics"/>
        </authorList>
    </citation>
    <scope>NUCLEOTIDE SEQUENCE</scope>
</reference>
<dbReference type="GO" id="GO:0019825">
    <property type="term" value="F:oxygen binding"/>
    <property type="evidence" value="ECO:0007669"/>
    <property type="project" value="InterPro"/>
</dbReference>
<dbReference type="InterPro" id="IPR000971">
    <property type="entry name" value="Globin"/>
</dbReference>
<evidence type="ECO:0000259" key="2">
    <source>
        <dbReference type="Pfam" id="PF00042"/>
    </source>
</evidence>
<dbReference type="AlphaFoldDB" id="A0A448X814"/>
<keyword evidence="1" id="KW-0561">Oxygen transport</keyword>
<organism evidence="3 4">
    <name type="scientific">Protopolystoma xenopodis</name>
    <dbReference type="NCBI Taxonomy" id="117903"/>
    <lineage>
        <taxon>Eukaryota</taxon>
        <taxon>Metazoa</taxon>
        <taxon>Spiralia</taxon>
        <taxon>Lophotrochozoa</taxon>
        <taxon>Platyhelminthes</taxon>
        <taxon>Monogenea</taxon>
        <taxon>Polyopisthocotylea</taxon>
        <taxon>Polystomatidea</taxon>
        <taxon>Polystomatidae</taxon>
        <taxon>Protopolystoma</taxon>
    </lineage>
</organism>
<keyword evidence="1" id="KW-0813">Transport</keyword>
<accession>A0A448X814</accession>
<dbReference type="Proteomes" id="UP000784294">
    <property type="component" value="Unassembled WGS sequence"/>
</dbReference>